<proteinExistence type="predicted"/>
<accession>A0ABD6D1M7</accession>
<dbReference type="RefSeq" id="WP_256405303.1">
    <property type="nucleotide sequence ID" value="NZ_CP187151.1"/>
</dbReference>
<organism evidence="1 2">
    <name type="scientific">Haloplanus ruber</name>
    <dbReference type="NCBI Taxonomy" id="869892"/>
    <lineage>
        <taxon>Archaea</taxon>
        <taxon>Methanobacteriati</taxon>
        <taxon>Methanobacteriota</taxon>
        <taxon>Stenosarchaea group</taxon>
        <taxon>Halobacteria</taxon>
        <taxon>Halobacteriales</taxon>
        <taxon>Haloferacaceae</taxon>
        <taxon>Haloplanus</taxon>
    </lineage>
</organism>
<evidence type="ECO:0008006" key="3">
    <source>
        <dbReference type="Google" id="ProtNLM"/>
    </source>
</evidence>
<gene>
    <name evidence="1" type="ORF">ACFSBJ_15215</name>
</gene>
<comment type="caution">
    <text evidence="1">The sequence shown here is derived from an EMBL/GenBank/DDBJ whole genome shotgun (WGS) entry which is preliminary data.</text>
</comment>
<keyword evidence="2" id="KW-1185">Reference proteome</keyword>
<sequence>MVGKKRFNQFRLEMWRRIRDNLGTDITTEDYFKYATGKEDVPEWCLDHPDSLHSFTRYYPYANQPIALVLDNPRLDVGEPKPNQTKERSDRFPTLEHCRYALTESTNIEQLARISSEHYNSYFTGKGPTERLFIALGTIFDSLNISDVVNKVSEQNQWDPIGTDSATKMNAPVSDWKDYFYNPSNVGNQYLELIEGCTEPHPLESLHVNIGEMEIKADSEGLSGCKPDPEWGLYSDFYITNRYKFGTPESSNIPVCSTSEHLHEQLLFGGLTAEKGLLQKGELDYLAPKLIIGFGKHAQKGLISSAEPVYVHEHASNDRATTNNFGTVWQRQSGEYVLFAPHPGHWGSNLGEPFEDGYAEGWEHLDRALLALESELLL</sequence>
<dbReference type="Proteomes" id="UP001597075">
    <property type="component" value="Unassembled WGS sequence"/>
</dbReference>
<name>A0ABD6D1M7_9EURY</name>
<dbReference type="AlphaFoldDB" id="A0ABD6D1M7"/>
<reference evidence="1 2" key="1">
    <citation type="journal article" date="2019" name="Int. J. Syst. Evol. Microbiol.">
        <title>The Global Catalogue of Microorganisms (GCM) 10K type strain sequencing project: providing services to taxonomists for standard genome sequencing and annotation.</title>
        <authorList>
            <consortium name="The Broad Institute Genomics Platform"/>
            <consortium name="The Broad Institute Genome Sequencing Center for Infectious Disease"/>
            <person name="Wu L."/>
            <person name="Ma J."/>
        </authorList>
    </citation>
    <scope>NUCLEOTIDE SEQUENCE [LARGE SCALE GENOMIC DNA]</scope>
    <source>
        <strain evidence="1 2">CGMCC 1.10594</strain>
    </source>
</reference>
<protein>
    <recommendedName>
        <fullName evidence="3">Uracil-DNA glycosylase-like domain-containing protein</fullName>
    </recommendedName>
</protein>
<dbReference type="EMBL" id="JBHUDL010000010">
    <property type="protein sequence ID" value="MFD1635079.1"/>
    <property type="molecule type" value="Genomic_DNA"/>
</dbReference>
<evidence type="ECO:0000313" key="2">
    <source>
        <dbReference type="Proteomes" id="UP001597075"/>
    </source>
</evidence>
<evidence type="ECO:0000313" key="1">
    <source>
        <dbReference type="EMBL" id="MFD1635079.1"/>
    </source>
</evidence>